<evidence type="ECO:0000256" key="8">
    <source>
        <dbReference type="ARBA" id="ARBA00035519"/>
    </source>
</evidence>
<dbReference type="InterPro" id="IPR000851">
    <property type="entry name" value="Ribosomal_uS5"/>
</dbReference>
<dbReference type="PROSITE" id="PS50881">
    <property type="entry name" value="S5_DSRBD"/>
    <property type="match status" value="1"/>
</dbReference>
<dbReference type="SUPFAM" id="SSF54768">
    <property type="entry name" value="dsRNA-binding domain-like"/>
    <property type="match status" value="1"/>
</dbReference>
<reference evidence="12 13" key="1">
    <citation type="journal article" date="2022" name="Nat. Microbiol.">
        <title>The microbiome of a bacterivorous marine choanoflagellate contains a resource-demanding obligate bacterial associate.</title>
        <authorList>
            <person name="Needham D.M."/>
            <person name="Poirier C."/>
            <person name="Bachy C."/>
            <person name="George E.E."/>
            <person name="Wilken S."/>
            <person name="Yung C.C.M."/>
            <person name="Limardo A.J."/>
            <person name="Morando M."/>
            <person name="Sudek L."/>
            <person name="Malmstrom R.R."/>
            <person name="Keeling P.J."/>
            <person name="Santoro A.E."/>
            <person name="Worden A.Z."/>
        </authorList>
    </citation>
    <scope>NUCLEOTIDE SEQUENCE [LARGE SCALE GENOMIC DNA]</scope>
    <source>
        <strain evidence="12 13">Comchoano-1</strain>
    </source>
</reference>
<keyword evidence="4" id="KW-0694">RNA-binding</keyword>
<comment type="function">
    <text evidence="1">Located at the back of the 30S subunit body where it stabilizes the conformation of the head with respect to the body.</text>
</comment>
<accession>A0ABY5DK81</accession>
<dbReference type="InterPro" id="IPR020568">
    <property type="entry name" value="Ribosomal_Su5_D2-typ_SF"/>
</dbReference>
<dbReference type="Gene3D" id="3.30.160.20">
    <property type="match status" value="1"/>
</dbReference>
<dbReference type="PANTHER" id="PTHR48277">
    <property type="entry name" value="MITOCHONDRIAL RIBOSOMAL PROTEIN S5"/>
    <property type="match status" value="1"/>
</dbReference>
<dbReference type="Gene3D" id="3.30.230.10">
    <property type="match status" value="1"/>
</dbReference>
<evidence type="ECO:0000256" key="10">
    <source>
        <dbReference type="RuleBase" id="RU003823"/>
    </source>
</evidence>
<dbReference type="InterPro" id="IPR005324">
    <property type="entry name" value="Ribosomal_uS5_C"/>
</dbReference>
<evidence type="ECO:0000256" key="1">
    <source>
        <dbReference type="ARBA" id="ARBA00003093"/>
    </source>
</evidence>
<sequence length="171" mass="18305">MANDRELITEVVTINRVSKVSKAGRQSSFTVHVVVGDGKSKVGLGSGKAKEVSIAMQKAVDEAKKSMHKIQLINGTLHHAIQSQYGASIVYMSPASPGTGVIAGGAMRSVFDCLGVENVLAKRYRSSNPVNVVKATIKGLRDMESLADVAKRRNISKSKVLGRVQNQKKDS</sequence>
<name>A0ABY5DK81_9GAMM</name>
<evidence type="ECO:0000256" key="6">
    <source>
        <dbReference type="ARBA" id="ARBA00023274"/>
    </source>
</evidence>
<dbReference type="InterPro" id="IPR014721">
    <property type="entry name" value="Ribsml_uS5_D2-typ_fold_subgr"/>
</dbReference>
<comment type="similarity">
    <text evidence="2 10">Belongs to the universal ribosomal protein uS5 family.</text>
</comment>
<dbReference type="InterPro" id="IPR013810">
    <property type="entry name" value="Ribosomal_uS5_N"/>
</dbReference>
<feature type="domain" description="S5 DRBM" evidence="11">
    <location>
        <begin position="7"/>
        <end position="70"/>
    </location>
</feature>
<evidence type="ECO:0000313" key="13">
    <source>
        <dbReference type="Proteomes" id="UP001055955"/>
    </source>
</evidence>
<dbReference type="Proteomes" id="UP001055955">
    <property type="component" value="Chromosome"/>
</dbReference>
<keyword evidence="6 9" id="KW-0687">Ribonucleoprotein</keyword>
<proteinExistence type="inferred from homology"/>
<gene>
    <name evidence="12" type="primary">rpsE</name>
    <name evidence="12" type="ORF">MMH89_03460</name>
</gene>
<keyword evidence="5 9" id="KW-0689">Ribosomal protein</keyword>
<dbReference type="Pfam" id="PF00333">
    <property type="entry name" value="Ribosomal_S5"/>
    <property type="match status" value="1"/>
</dbReference>
<evidence type="ECO:0000256" key="3">
    <source>
        <dbReference type="ARBA" id="ARBA00022730"/>
    </source>
</evidence>
<keyword evidence="3" id="KW-0699">rRNA-binding</keyword>
<evidence type="ECO:0000256" key="4">
    <source>
        <dbReference type="ARBA" id="ARBA00022884"/>
    </source>
</evidence>
<keyword evidence="13" id="KW-1185">Reference proteome</keyword>
<evidence type="ECO:0000256" key="9">
    <source>
        <dbReference type="PROSITE-ProRule" id="PRU00268"/>
    </source>
</evidence>
<protein>
    <recommendedName>
        <fullName evidence="7">Small ribosomal subunit protein uS5</fullName>
    </recommendedName>
    <alternativeName>
        <fullName evidence="8">30S ribosomal protein S5</fullName>
    </alternativeName>
</protein>
<dbReference type="EMBL" id="CP092900">
    <property type="protein sequence ID" value="UTC24281.1"/>
    <property type="molecule type" value="Genomic_DNA"/>
</dbReference>
<dbReference type="SUPFAM" id="SSF54211">
    <property type="entry name" value="Ribosomal protein S5 domain 2-like"/>
    <property type="match status" value="1"/>
</dbReference>
<dbReference type="PANTHER" id="PTHR48277:SF1">
    <property type="entry name" value="MITOCHONDRIAL RIBOSOMAL PROTEIN S5"/>
    <property type="match status" value="1"/>
</dbReference>
<dbReference type="InterPro" id="IPR005712">
    <property type="entry name" value="Ribosomal_uS5_bac-type"/>
</dbReference>
<evidence type="ECO:0000256" key="7">
    <source>
        <dbReference type="ARBA" id="ARBA00035255"/>
    </source>
</evidence>
<dbReference type="GO" id="GO:0005840">
    <property type="term" value="C:ribosome"/>
    <property type="evidence" value="ECO:0007669"/>
    <property type="project" value="UniProtKB-KW"/>
</dbReference>
<dbReference type="RefSeq" id="WP_258568065.1">
    <property type="nucleotide sequence ID" value="NZ_CP092900.1"/>
</dbReference>
<evidence type="ECO:0000259" key="11">
    <source>
        <dbReference type="PROSITE" id="PS50881"/>
    </source>
</evidence>
<evidence type="ECO:0000256" key="2">
    <source>
        <dbReference type="ARBA" id="ARBA00008945"/>
    </source>
</evidence>
<evidence type="ECO:0000256" key="5">
    <source>
        <dbReference type="ARBA" id="ARBA00022980"/>
    </source>
</evidence>
<dbReference type="Pfam" id="PF03719">
    <property type="entry name" value="Ribosomal_S5_C"/>
    <property type="match status" value="1"/>
</dbReference>
<dbReference type="NCBIfam" id="TIGR01021">
    <property type="entry name" value="rpsE_bact"/>
    <property type="match status" value="1"/>
</dbReference>
<organism evidence="12 13">
    <name type="scientific">Candidatus Comchoanobacter bicostacola</name>
    <dbReference type="NCBI Taxonomy" id="2919598"/>
    <lineage>
        <taxon>Bacteria</taxon>
        <taxon>Pseudomonadati</taxon>
        <taxon>Pseudomonadota</taxon>
        <taxon>Gammaproteobacteria</taxon>
        <taxon>Candidatus Comchoanobacterales</taxon>
        <taxon>Candidatus Comchoanobacteraceae</taxon>
        <taxon>Candidatus Comchoanobacter</taxon>
    </lineage>
</organism>
<evidence type="ECO:0000313" key="12">
    <source>
        <dbReference type="EMBL" id="UTC24281.1"/>
    </source>
</evidence>